<feature type="chain" id="PRO_5011290180" evidence="7">
    <location>
        <begin position="28"/>
        <end position="408"/>
    </location>
</feature>
<dbReference type="GeneID" id="78362098"/>
<feature type="transmembrane region" description="Helical" evidence="6">
    <location>
        <begin position="315"/>
        <end position="342"/>
    </location>
</feature>
<dbReference type="Pfam" id="PF07690">
    <property type="entry name" value="MFS_1"/>
    <property type="match status" value="1"/>
</dbReference>
<keyword evidence="7" id="KW-0732">Signal</keyword>
<dbReference type="CDD" id="cd17353">
    <property type="entry name" value="MFS_OFA_like"/>
    <property type="match status" value="1"/>
</dbReference>
<gene>
    <name evidence="9" type="ORF">ADH67_10810</name>
</gene>
<protein>
    <submittedName>
        <fullName evidence="9">MFS transporter</fullName>
    </submittedName>
</protein>
<dbReference type="Proteomes" id="UP000214610">
    <property type="component" value="Unassembled WGS sequence"/>
</dbReference>
<name>A0A227KDM1_9BURK</name>
<feature type="transmembrane region" description="Helical" evidence="6">
    <location>
        <begin position="354"/>
        <end position="375"/>
    </location>
</feature>
<dbReference type="Gene3D" id="1.20.1250.20">
    <property type="entry name" value="MFS general substrate transporter like domains"/>
    <property type="match status" value="2"/>
</dbReference>
<dbReference type="GO" id="GO:0022857">
    <property type="term" value="F:transmembrane transporter activity"/>
    <property type="evidence" value="ECO:0007669"/>
    <property type="project" value="InterPro"/>
</dbReference>
<evidence type="ECO:0000256" key="7">
    <source>
        <dbReference type="SAM" id="SignalP"/>
    </source>
</evidence>
<dbReference type="PANTHER" id="PTHR43385:SF1">
    <property type="entry name" value="RIBOFLAVIN TRANSPORTER RIBJ"/>
    <property type="match status" value="1"/>
</dbReference>
<reference evidence="10" key="1">
    <citation type="submission" date="2017-05" db="EMBL/GenBank/DDBJ databases">
        <title>Improved OligoMM genomes.</title>
        <authorList>
            <person name="Garzetti D."/>
        </authorList>
    </citation>
    <scope>NUCLEOTIDE SEQUENCE [LARGE SCALE GENOMIC DNA]</scope>
    <source>
        <strain evidence="10">YL45</strain>
    </source>
</reference>
<evidence type="ECO:0000256" key="4">
    <source>
        <dbReference type="ARBA" id="ARBA00022989"/>
    </source>
</evidence>
<dbReference type="PANTHER" id="PTHR43385">
    <property type="entry name" value="RIBOFLAVIN TRANSPORTER RIBJ"/>
    <property type="match status" value="1"/>
</dbReference>
<keyword evidence="3 6" id="KW-0812">Transmembrane</keyword>
<evidence type="ECO:0000256" key="3">
    <source>
        <dbReference type="ARBA" id="ARBA00022692"/>
    </source>
</evidence>
<dbReference type="EMBL" id="NHMP01000008">
    <property type="protein sequence ID" value="OXE45635.1"/>
    <property type="molecule type" value="Genomic_DNA"/>
</dbReference>
<evidence type="ECO:0000256" key="5">
    <source>
        <dbReference type="ARBA" id="ARBA00023136"/>
    </source>
</evidence>
<feature type="transmembrane region" description="Helical" evidence="6">
    <location>
        <begin position="106"/>
        <end position="126"/>
    </location>
</feature>
<dbReference type="RefSeq" id="WP_066594131.1">
    <property type="nucleotide sequence ID" value="NZ_CAJTBZ010000003.1"/>
</dbReference>
<feature type="transmembrane region" description="Helical" evidence="6">
    <location>
        <begin position="289"/>
        <end position="309"/>
    </location>
</feature>
<dbReference type="InterPro" id="IPR052983">
    <property type="entry name" value="MFS_Riboflavin_Transporter"/>
</dbReference>
<sequence length="408" mass="42849">MKNFTHKRWTLLAIACLINLCTGSVYAWSVFAGPKAQQLSELTGSLITAGDLAIAFSVCNGLAPIPMILGGYFVDRLGPKAVIVVGGLFIGAGMFFSGASGTFLSFLISYGLIFGLGLGFTYGAAVNNTIKFFPDHRGLAGGLTTGFYGLCSVIVPPIGQYLIATNGISFAFESLGIVFGTVIVLGGLLSIKCPPDFVPQGWTKPTNNFASLDVDTLSMLKRPRFWLMFAFLLCCGVSGMMILSHAAVIARTQIGYSAAAAAGAVAFIALVNTFARLVTGVLSDKFGQLPTLIGAAIGAAAGLSLLVFADADHLFLFYAAFACIGFAFGSLMGIYPGFTAAVFGTKHNSTNYGLMFYGFSLAGIIGPWLIKVLAIDGSYSYVYLCGCALTCLGVFIGFVLLKINKEKV</sequence>
<dbReference type="InterPro" id="IPR020846">
    <property type="entry name" value="MFS_dom"/>
</dbReference>
<comment type="subcellular location">
    <subcellularLocation>
        <location evidence="1">Membrane</location>
        <topology evidence="1">Multi-pass membrane protein</topology>
    </subcellularLocation>
</comment>
<evidence type="ECO:0000313" key="9">
    <source>
        <dbReference type="EMBL" id="OXE45635.1"/>
    </source>
</evidence>
<organism evidence="9 10">
    <name type="scientific">Turicimonas muris</name>
    <dbReference type="NCBI Taxonomy" id="1796652"/>
    <lineage>
        <taxon>Bacteria</taxon>
        <taxon>Pseudomonadati</taxon>
        <taxon>Pseudomonadota</taxon>
        <taxon>Betaproteobacteria</taxon>
        <taxon>Burkholderiales</taxon>
        <taxon>Sutterellaceae</taxon>
        <taxon>Turicimonas</taxon>
    </lineage>
</organism>
<feature type="transmembrane region" description="Helical" evidence="6">
    <location>
        <begin position="254"/>
        <end position="277"/>
    </location>
</feature>
<evidence type="ECO:0000256" key="2">
    <source>
        <dbReference type="ARBA" id="ARBA00022448"/>
    </source>
</evidence>
<keyword evidence="10" id="KW-1185">Reference proteome</keyword>
<feature type="signal peptide" evidence="7">
    <location>
        <begin position="1"/>
        <end position="27"/>
    </location>
</feature>
<accession>A0A227KDM1</accession>
<keyword evidence="5 6" id="KW-0472">Membrane</keyword>
<keyword evidence="2" id="KW-0813">Transport</keyword>
<feature type="transmembrane region" description="Helical" evidence="6">
    <location>
        <begin position="225"/>
        <end position="248"/>
    </location>
</feature>
<evidence type="ECO:0000256" key="6">
    <source>
        <dbReference type="SAM" id="Phobius"/>
    </source>
</evidence>
<feature type="transmembrane region" description="Helical" evidence="6">
    <location>
        <begin position="138"/>
        <end position="158"/>
    </location>
</feature>
<evidence type="ECO:0000313" key="10">
    <source>
        <dbReference type="Proteomes" id="UP000214610"/>
    </source>
</evidence>
<feature type="domain" description="Major facilitator superfamily (MFS) profile" evidence="8">
    <location>
        <begin position="8"/>
        <end position="405"/>
    </location>
</feature>
<dbReference type="PROSITE" id="PS50850">
    <property type="entry name" value="MFS"/>
    <property type="match status" value="1"/>
</dbReference>
<keyword evidence="4 6" id="KW-1133">Transmembrane helix</keyword>
<feature type="transmembrane region" description="Helical" evidence="6">
    <location>
        <begin position="170"/>
        <end position="191"/>
    </location>
</feature>
<feature type="transmembrane region" description="Helical" evidence="6">
    <location>
        <begin position="51"/>
        <end position="74"/>
    </location>
</feature>
<feature type="transmembrane region" description="Helical" evidence="6">
    <location>
        <begin position="81"/>
        <end position="100"/>
    </location>
</feature>
<feature type="transmembrane region" description="Helical" evidence="6">
    <location>
        <begin position="381"/>
        <end position="401"/>
    </location>
</feature>
<dbReference type="InterPro" id="IPR011701">
    <property type="entry name" value="MFS"/>
</dbReference>
<dbReference type="InterPro" id="IPR036259">
    <property type="entry name" value="MFS_trans_sf"/>
</dbReference>
<evidence type="ECO:0000259" key="8">
    <source>
        <dbReference type="PROSITE" id="PS50850"/>
    </source>
</evidence>
<dbReference type="SUPFAM" id="SSF103473">
    <property type="entry name" value="MFS general substrate transporter"/>
    <property type="match status" value="1"/>
</dbReference>
<evidence type="ECO:0000256" key="1">
    <source>
        <dbReference type="ARBA" id="ARBA00004141"/>
    </source>
</evidence>
<dbReference type="GO" id="GO:0016020">
    <property type="term" value="C:membrane"/>
    <property type="evidence" value="ECO:0007669"/>
    <property type="project" value="UniProtKB-SubCell"/>
</dbReference>
<proteinExistence type="predicted"/>
<comment type="caution">
    <text evidence="9">The sequence shown here is derived from an EMBL/GenBank/DDBJ whole genome shotgun (WGS) entry which is preliminary data.</text>
</comment>
<dbReference type="AlphaFoldDB" id="A0A227KDM1"/>